<dbReference type="AlphaFoldDB" id="A0A1C5HAN1"/>
<feature type="transmembrane region" description="Helical" evidence="3">
    <location>
        <begin position="56"/>
        <end position="72"/>
    </location>
</feature>
<dbReference type="InterPro" id="IPR003869">
    <property type="entry name" value="Polysac_CapD-like"/>
</dbReference>
<name>A0A1C5HAN1_9ACTN</name>
<feature type="transmembrane region" description="Helical" evidence="3">
    <location>
        <begin position="23"/>
        <end position="44"/>
    </location>
</feature>
<evidence type="ECO:0000256" key="3">
    <source>
        <dbReference type="SAM" id="Phobius"/>
    </source>
</evidence>
<evidence type="ECO:0000256" key="1">
    <source>
        <dbReference type="ARBA" id="ARBA00007430"/>
    </source>
</evidence>
<feature type="transmembrane region" description="Helical" evidence="3">
    <location>
        <begin position="119"/>
        <end position="140"/>
    </location>
</feature>
<reference evidence="6" key="1">
    <citation type="submission" date="2016-06" db="EMBL/GenBank/DDBJ databases">
        <authorList>
            <person name="Varghese N."/>
            <person name="Submissions Spin"/>
        </authorList>
    </citation>
    <scope>NUCLEOTIDE SEQUENCE [LARGE SCALE GENOMIC DNA]</scope>
    <source>
        <strain evidence="6">DSM 44983</strain>
    </source>
</reference>
<organism evidence="5 6">
    <name type="scientific">Micromonospora rifamycinica</name>
    <dbReference type="NCBI Taxonomy" id="291594"/>
    <lineage>
        <taxon>Bacteria</taxon>
        <taxon>Bacillati</taxon>
        <taxon>Actinomycetota</taxon>
        <taxon>Actinomycetes</taxon>
        <taxon>Micromonosporales</taxon>
        <taxon>Micromonosporaceae</taxon>
        <taxon>Micromonospora</taxon>
    </lineage>
</organism>
<sequence>MDHTDPLNDSITRRDWVTRRAKTLSLLTLDTASWCAGFLVASWARYEFGITPRQCASALGAAGVCAVVHAALEQVRFTARGRHPVGSVGDARDLGGIVLMTAVVALAALLPMTDRPVPASVPVLGAAVALLAMGGGRVFYRWRRDRDARPARSADRTLIYGVDAASERLIRVLLGDPASGYLPVGLLDDDPERQGLRVAGLRVLGGRNELTQAVRRTRASTVIFSINGSDAALMRDVRSRTLQSGAAFKVLPPVRELLDRPVTADAVRDLQLTDLLGRAQRVAELTVERSGLAGRRVLVTGAGGSIGSELCRQIARCDPGELMMLDRDESALHALQMSLHGRALLDGPELILADIRDADAITRIIAERQPDIVFHAAALKHLTLLQRHPGEAIKTNIQGTVNVLEACRDVAEFVNISTDKAANPISVLGYSKRITERLTAHYADRYGGAFLSVRFGNVLSSRGSVLTAFQAQVRAGLPITVTHPDVTRYFMTLQEAVHLVLQAAVVGRGGEALVLDMGEPVRIAEVAQRLAAEAPKPPEIVFTGLRPGEKLHEDLFGVDEIDSRPLHPLISHVRVPPLAPAELAGLDPYGEPEELVKRLAACCDRSRARLDDAARPDDAARLSALPAPR</sequence>
<dbReference type="Pfam" id="PF02719">
    <property type="entry name" value="Polysacc_synt_2"/>
    <property type="match status" value="1"/>
</dbReference>
<accession>A0A1C5HAN1</accession>
<keyword evidence="6" id="KW-1185">Reference proteome</keyword>
<keyword evidence="3" id="KW-1133">Transmembrane helix</keyword>
<feature type="transmembrane region" description="Helical" evidence="3">
    <location>
        <begin position="93"/>
        <end position="113"/>
    </location>
</feature>
<dbReference type="PANTHER" id="PTHR43318">
    <property type="entry name" value="UDP-N-ACETYLGLUCOSAMINE 4,6-DEHYDRATASE"/>
    <property type="match status" value="1"/>
</dbReference>
<dbReference type="OrthoDB" id="9803111at2"/>
<comment type="similarity">
    <text evidence="1">Belongs to the polysaccharide synthase family.</text>
</comment>
<dbReference type="Gene3D" id="3.40.50.720">
    <property type="entry name" value="NAD(P)-binding Rossmann-like Domain"/>
    <property type="match status" value="2"/>
</dbReference>
<dbReference type="CDD" id="cd05237">
    <property type="entry name" value="UDP_invert_4-6DH_SDR_e"/>
    <property type="match status" value="1"/>
</dbReference>
<keyword evidence="3" id="KW-0812">Transmembrane</keyword>
<dbReference type="RefSeq" id="WP_084261392.1">
    <property type="nucleotide sequence ID" value="NZ_LRMV01000090.1"/>
</dbReference>
<dbReference type="InterPro" id="IPR029063">
    <property type="entry name" value="SAM-dependent_MTases_sf"/>
</dbReference>
<dbReference type="InterPro" id="IPR051203">
    <property type="entry name" value="Polysaccharide_Synthase-Rel"/>
</dbReference>
<dbReference type="SUPFAM" id="SSF51735">
    <property type="entry name" value="NAD(P)-binding Rossmann-fold domains"/>
    <property type="match status" value="1"/>
</dbReference>
<evidence type="ECO:0000313" key="5">
    <source>
        <dbReference type="EMBL" id="SCG43082.1"/>
    </source>
</evidence>
<dbReference type="SUPFAM" id="SSF53335">
    <property type="entry name" value="S-adenosyl-L-methionine-dependent methyltransferases"/>
    <property type="match status" value="1"/>
</dbReference>
<evidence type="ECO:0000259" key="4">
    <source>
        <dbReference type="Pfam" id="PF02719"/>
    </source>
</evidence>
<proteinExistence type="inferred from homology"/>
<protein>
    <submittedName>
        <fullName evidence="5">NDP-sugar epimerase, includes UDP-GlcNAc-inverting 4,6-dehydratase FlaA1 and capsular polysaccharide biosynthesis protein EpsC</fullName>
    </submittedName>
</protein>
<dbReference type="Proteomes" id="UP000198226">
    <property type="component" value="Chromosome I"/>
</dbReference>
<gene>
    <name evidence="5" type="ORF">GA0070623_0970</name>
</gene>
<evidence type="ECO:0000256" key="2">
    <source>
        <dbReference type="SAM" id="MobiDB-lite"/>
    </source>
</evidence>
<dbReference type="Pfam" id="PF13727">
    <property type="entry name" value="CoA_binding_3"/>
    <property type="match status" value="1"/>
</dbReference>
<feature type="compositionally biased region" description="Basic and acidic residues" evidence="2">
    <location>
        <begin position="610"/>
        <end position="620"/>
    </location>
</feature>
<keyword evidence="3" id="KW-0472">Membrane</keyword>
<dbReference type="EMBL" id="LT607752">
    <property type="protein sequence ID" value="SCG43082.1"/>
    <property type="molecule type" value="Genomic_DNA"/>
</dbReference>
<evidence type="ECO:0000313" key="6">
    <source>
        <dbReference type="Proteomes" id="UP000198226"/>
    </source>
</evidence>
<dbReference type="InterPro" id="IPR036291">
    <property type="entry name" value="NAD(P)-bd_dom_sf"/>
</dbReference>
<dbReference type="PANTHER" id="PTHR43318:SF1">
    <property type="entry name" value="POLYSACCHARIDE BIOSYNTHESIS PROTEIN EPSC-RELATED"/>
    <property type="match status" value="1"/>
</dbReference>
<feature type="region of interest" description="Disordered" evidence="2">
    <location>
        <begin position="610"/>
        <end position="629"/>
    </location>
</feature>
<feature type="domain" description="Polysaccharide biosynthesis protein CapD-like" evidence="4">
    <location>
        <begin position="297"/>
        <end position="570"/>
    </location>
</feature>